<evidence type="ECO:0000256" key="3">
    <source>
        <dbReference type="ARBA" id="ARBA00022519"/>
    </source>
</evidence>
<feature type="transmembrane region" description="Helical" evidence="12">
    <location>
        <begin position="182"/>
        <end position="199"/>
    </location>
</feature>
<dbReference type="InterPro" id="IPR018480">
    <property type="entry name" value="PNAcMuramoyl-5peptid_Trfase_CS"/>
</dbReference>
<keyword evidence="6 12" id="KW-0812">Transmembrane</keyword>
<keyword evidence="2 12" id="KW-1003">Cell membrane</keyword>
<dbReference type="PROSITE" id="PS01348">
    <property type="entry name" value="MRAY_2"/>
    <property type="match status" value="1"/>
</dbReference>
<dbReference type="EMBL" id="PYOC01000004">
    <property type="protein sequence ID" value="PSV46776.1"/>
    <property type="molecule type" value="Genomic_DNA"/>
</dbReference>
<dbReference type="GO" id="GO:0036380">
    <property type="term" value="F:UDP-N-acetylglucosamine-undecaprenyl-phosphate N-acetylglucosaminephosphotransferase activity"/>
    <property type="evidence" value="ECO:0007669"/>
    <property type="project" value="UniProtKB-UniRule"/>
</dbReference>
<comment type="similarity">
    <text evidence="12">Belongs to the glycosyltransferase 4 family. WecA subfamily.</text>
</comment>
<dbReference type="InterPro" id="IPR012750">
    <property type="entry name" value="ECA_WecA-rel"/>
</dbReference>
<feature type="transmembrane region" description="Helical" evidence="12">
    <location>
        <begin position="211"/>
        <end position="230"/>
    </location>
</feature>
<dbReference type="GO" id="GO:0071555">
    <property type="term" value="P:cell wall organization"/>
    <property type="evidence" value="ECO:0007669"/>
    <property type="project" value="TreeGrafter"/>
</dbReference>
<feature type="transmembrane region" description="Helical" evidence="12">
    <location>
        <begin position="127"/>
        <end position="146"/>
    </location>
</feature>
<dbReference type="InterPro" id="IPR000715">
    <property type="entry name" value="Glycosyl_transferase_4"/>
</dbReference>
<feature type="transmembrane region" description="Helical" evidence="12">
    <location>
        <begin position="6"/>
        <end position="30"/>
    </location>
</feature>
<dbReference type="GO" id="GO:0000287">
    <property type="term" value="F:magnesium ion binding"/>
    <property type="evidence" value="ECO:0007669"/>
    <property type="project" value="InterPro"/>
</dbReference>
<dbReference type="PANTHER" id="PTHR22926:SF3">
    <property type="entry name" value="UNDECAPRENYL-PHOSPHATE ALPHA-N-ACETYLGLUCOSAMINYL 1-PHOSPHATE TRANSFERASE"/>
    <property type="match status" value="1"/>
</dbReference>
<organism evidence="14 15">
    <name type="scientific">Photobacterium indicum</name>
    <dbReference type="NCBI Taxonomy" id="81447"/>
    <lineage>
        <taxon>Bacteria</taxon>
        <taxon>Pseudomonadati</taxon>
        <taxon>Pseudomonadota</taxon>
        <taxon>Gammaproteobacteria</taxon>
        <taxon>Vibrionales</taxon>
        <taxon>Vibrionaceae</taxon>
        <taxon>Photobacterium</taxon>
    </lineage>
</organism>
<evidence type="ECO:0000256" key="2">
    <source>
        <dbReference type="ARBA" id="ARBA00022475"/>
    </source>
</evidence>
<keyword evidence="10 12" id="KW-0472">Membrane</keyword>
<feature type="transmembrane region" description="Helical" evidence="12">
    <location>
        <begin position="158"/>
        <end position="176"/>
    </location>
</feature>
<sequence length="358" mass="40135">MMFIELIVIFLLSFILIFTLRRIAIIVDLVDKPSLRKSHSGFIPLVGGISIFLTLSMVLFLHPALIIKYNVFLFCSSILVLMGIIDDKNNIQVNIRFAIQILVSIAVIQFENISIHNLGAIFSPKELTLAPLLSSIVSILAIVGAMNAFNMIDGIDGLLGGVSIVILSALGYLFWFNNNVELYYFCSIVIIAVIPYLILNLEFIFGQNLKVFMGDAGSLFIGFTVIWLLLNGTQTNSYLSFKPVTALWLIAYPLMDMVTIIISRIQNGRSPFQADKQHLHHKLQVLGLPNRLILFILCGFSAIFAYIGIWSEINEISEVIMLFSFSSLFVVYFILVSYLSHLSVFFARLHSFSTSPTK</sequence>
<evidence type="ECO:0000256" key="11">
    <source>
        <dbReference type="ARBA" id="ARBA00023211"/>
    </source>
</evidence>
<dbReference type="HAMAP" id="MF_02030">
    <property type="entry name" value="WecA_Gammaproteo"/>
    <property type="match status" value="1"/>
</dbReference>
<feature type="transmembrane region" description="Helical" evidence="12">
    <location>
        <begin position="245"/>
        <end position="263"/>
    </location>
</feature>
<keyword evidence="9 12" id="KW-1133">Transmembrane helix</keyword>
<keyword evidence="3 12" id="KW-0997">Cell inner membrane</keyword>
<feature type="binding site" evidence="13">
    <location>
        <position position="215"/>
    </location>
    <ligand>
        <name>Mg(2+)</name>
        <dbReference type="ChEBI" id="CHEBI:18420"/>
    </ligand>
</feature>
<comment type="subcellular location">
    <subcellularLocation>
        <location evidence="12">Cell inner membrane</location>
        <topology evidence="12">Multi-pass membrane protein</topology>
    </subcellularLocation>
    <subcellularLocation>
        <location evidence="1">Cell membrane</location>
        <topology evidence="1">Multi-pass membrane protein</topology>
    </subcellularLocation>
</comment>
<keyword evidence="13" id="KW-0479">Metal-binding</keyword>
<evidence type="ECO:0000256" key="12">
    <source>
        <dbReference type="HAMAP-Rule" id="MF_02030"/>
    </source>
</evidence>
<feature type="transmembrane region" description="Helical" evidence="12">
    <location>
        <begin position="319"/>
        <end position="339"/>
    </location>
</feature>
<evidence type="ECO:0000256" key="10">
    <source>
        <dbReference type="ARBA" id="ARBA00023136"/>
    </source>
</evidence>
<feature type="binding site" evidence="13">
    <location>
        <position position="150"/>
    </location>
    <ligand>
        <name>Mg(2+)</name>
        <dbReference type="ChEBI" id="CHEBI:18420"/>
    </ligand>
</feature>
<keyword evidence="7 12" id="KW-0460">Magnesium</keyword>
<evidence type="ECO:0000256" key="4">
    <source>
        <dbReference type="ARBA" id="ARBA00022676"/>
    </source>
</evidence>
<dbReference type="GO" id="GO:0009276">
    <property type="term" value="C:Gram-negative-bacterium-type cell wall"/>
    <property type="evidence" value="ECO:0007669"/>
    <property type="project" value="InterPro"/>
</dbReference>
<dbReference type="UniPathway" id="UPA00281"/>
<dbReference type="RefSeq" id="WP_107253980.1">
    <property type="nucleotide sequence ID" value="NZ_PYOC01000004.1"/>
</dbReference>
<keyword evidence="4 12" id="KW-0328">Glycosyltransferase</keyword>
<dbReference type="GO" id="GO:0009243">
    <property type="term" value="P:O antigen biosynthetic process"/>
    <property type="evidence" value="ECO:0007669"/>
    <property type="project" value="UniProtKB-UniRule"/>
</dbReference>
<feature type="transmembrane region" description="Helical" evidence="12">
    <location>
        <begin position="42"/>
        <end position="61"/>
    </location>
</feature>
<comment type="caution">
    <text evidence="14">The sequence shown here is derived from an EMBL/GenBank/DDBJ whole genome shotgun (WGS) entry which is preliminary data.</text>
</comment>
<keyword evidence="5 12" id="KW-0808">Transferase</keyword>
<evidence type="ECO:0000256" key="8">
    <source>
        <dbReference type="ARBA" id="ARBA00022985"/>
    </source>
</evidence>
<dbReference type="GO" id="GO:0030145">
    <property type="term" value="F:manganese ion binding"/>
    <property type="evidence" value="ECO:0007669"/>
    <property type="project" value="InterPro"/>
</dbReference>
<keyword evidence="11 12" id="KW-0464">Manganese</keyword>
<proteinExistence type="inferred from homology"/>
<comment type="function">
    <text evidence="12">Catalyzes the transfer of the GlcNAc-1-phosphate moiety from UDP-GlcNAc onto the carrier lipid undecaprenyl phosphate (C55-P), yielding GlcNAc-pyrophosphoryl-undecaprenyl (GlcNAc-PP-C55).</text>
</comment>
<dbReference type="Proteomes" id="UP000241803">
    <property type="component" value="Unassembled WGS sequence"/>
</dbReference>
<comment type="cofactor">
    <cofactor evidence="12 13">
        <name>Mg(2+)</name>
        <dbReference type="ChEBI" id="CHEBI:18420"/>
    </cofactor>
</comment>
<dbReference type="NCBIfam" id="TIGR02380">
    <property type="entry name" value="ECA_wecA"/>
    <property type="match status" value="1"/>
</dbReference>
<feature type="transmembrane region" description="Helical" evidence="12">
    <location>
        <begin position="97"/>
        <end position="115"/>
    </location>
</feature>
<evidence type="ECO:0000256" key="7">
    <source>
        <dbReference type="ARBA" id="ARBA00022842"/>
    </source>
</evidence>
<protein>
    <recommendedName>
        <fullName evidence="12">Undecaprenyl-phosphate alpha-N-acetylglucosaminyl 1-phosphate transferase</fullName>
        <ecNumber evidence="12">2.7.8.33</ecNumber>
    </recommendedName>
    <alternativeName>
        <fullName evidence="12">UDP-GlcNAc:undecaprenyl-phosphate GlcNAc-1-phosphate transferase</fullName>
    </alternativeName>
    <alternativeName>
        <fullName evidence="12">Undecaprenyl-phosphate GlcNAc-1-phosphate transferase</fullName>
    </alternativeName>
</protein>
<keyword evidence="8 12" id="KW-0448">Lipopolysaccharide biosynthesis</keyword>
<comment type="pathway">
    <text evidence="12">Bacterial outer membrane biogenesis; LPS O-antigen biosynthesis.</text>
</comment>
<name>A0A2T3L7W2_9GAMM</name>
<comment type="cofactor">
    <cofactor evidence="12">
        <name>Mn(2+)</name>
        <dbReference type="ChEBI" id="CHEBI:29035"/>
    </cofactor>
</comment>
<evidence type="ECO:0000256" key="6">
    <source>
        <dbReference type="ARBA" id="ARBA00022692"/>
    </source>
</evidence>
<evidence type="ECO:0000256" key="1">
    <source>
        <dbReference type="ARBA" id="ARBA00004651"/>
    </source>
</evidence>
<comment type="catalytic activity">
    <reaction evidence="12">
        <text>di-trans,octa-cis-undecaprenyl phosphate + UDP-N-acetyl-alpha-D-glucosamine = N-acetyl-alpha-D-glucosaminyl-di-trans,octa-cis-undecaprenyl diphosphate + UMP</text>
        <dbReference type="Rhea" id="RHEA:28090"/>
        <dbReference type="ChEBI" id="CHEBI:57705"/>
        <dbReference type="ChEBI" id="CHEBI:57865"/>
        <dbReference type="ChEBI" id="CHEBI:60392"/>
        <dbReference type="ChEBI" id="CHEBI:62959"/>
        <dbReference type="EC" id="2.7.8.33"/>
    </reaction>
</comment>
<evidence type="ECO:0000313" key="14">
    <source>
        <dbReference type="EMBL" id="PSV46776.1"/>
    </source>
</evidence>
<evidence type="ECO:0000256" key="13">
    <source>
        <dbReference type="PIRSR" id="PIRSR600715-1"/>
    </source>
</evidence>
<dbReference type="CDD" id="cd06853">
    <property type="entry name" value="GT_WecA_like"/>
    <property type="match status" value="1"/>
</dbReference>
<dbReference type="PANTHER" id="PTHR22926">
    <property type="entry name" value="PHOSPHO-N-ACETYLMURAMOYL-PENTAPEPTIDE-TRANSFERASE"/>
    <property type="match status" value="1"/>
</dbReference>
<feature type="transmembrane region" description="Helical" evidence="12">
    <location>
        <begin position="292"/>
        <end position="313"/>
    </location>
</feature>
<dbReference type="GO" id="GO:0005886">
    <property type="term" value="C:plasma membrane"/>
    <property type="evidence" value="ECO:0007669"/>
    <property type="project" value="UniProtKB-SubCell"/>
</dbReference>
<gene>
    <name evidence="12" type="primary">wecA</name>
    <name evidence="14" type="ORF">C9J47_13360</name>
</gene>
<keyword evidence="15" id="KW-1185">Reference proteome</keyword>
<dbReference type="GO" id="GO:0016757">
    <property type="term" value="F:glycosyltransferase activity"/>
    <property type="evidence" value="ECO:0007669"/>
    <property type="project" value="UniProtKB-KW"/>
</dbReference>
<accession>A0A2T3L7W2</accession>
<dbReference type="AlphaFoldDB" id="A0A2T3L7W2"/>
<dbReference type="GO" id="GO:0044038">
    <property type="term" value="P:cell wall macromolecule biosynthetic process"/>
    <property type="evidence" value="ECO:0007669"/>
    <property type="project" value="TreeGrafter"/>
</dbReference>
<evidence type="ECO:0000256" key="9">
    <source>
        <dbReference type="ARBA" id="ARBA00022989"/>
    </source>
</evidence>
<reference evidence="14 15" key="1">
    <citation type="submission" date="2018-03" db="EMBL/GenBank/DDBJ databases">
        <title>Whole genome sequencing of Histamine producing bacteria.</title>
        <authorList>
            <person name="Butler K."/>
        </authorList>
    </citation>
    <scope>NUCLEOTIDE SEQUENCE [LARGE SCALE GENOMIC DNA]</scope>
    <source>
        <strain evidence="14 15">ATCC 19614</strain>
    </source>
</reference>
<evidence type="ECO:0000313" key="15">
    <source>
        <dbReference type="Proteomes" id="UP000241803"/>
    </source>
</evidence>
<dbReference type="EC" id="2.7.8.33" evidence="12"/>
<feature type="transmembrane region" description="Helical" evidence="12">
    <location>
        <begin position="67"/>
        <end position="85"/>
    </location>
</feature>
<evidence type="ECO:0000256" key="5">
    <source>
        <dbReference type="ARBA" id="ARBA00022679"/>
    </source>
</evidence>
<dbReference type="Pfam" id="PF00953">
    <property type="entry name" value="Glycos_transf_4"/>
    <property type="match status" value="1"/>
</dbReference>